<keyword evidence="1" id="KW-0472">Membrane</keyword>
<name>A0A504YB51_LEIDO</name>
<sequence length="268" mass="28224">MHASRSCWRLPVAVRREACVAHGGGCRALAPLTNFSRLLIPVMHVLLLGALLLTQSGSLAVAKRSRTSSSSSSSAPVSGDLQTLHTVTSCSECTINASQRWCPTTMRCYSASDCKCEGQPPCIDLNTCFYGSRPTCRECVESGGVYCRAGEKSVAATTATAEPVSHKPLIRCYAPTAASPFARADVGGRGARSPLSSAVVAALDAALLTCSNATCRGGHCIVAAAECPAELVDPLTRCYEVIGTVLMTILMLLAAHSIWLLWSRARGF</sequence>
<reference evidence="3" key="1">
    <citation type="submission" date="2019-02" db="EMBL/GenBank/DDBJ databases">
        <title>FDA dAtabase for Regulatory Grade micrObial Sequences (FDA-ARGOS): Supporting development and validation of Infectious Disease Dx tests.</title>
        <authorList>
            <person name="Duncan R."/>
            <person name="Fisher C."/>
            <person name="Tallon L."/>
            <person name="Sadzewicz L."/>
            <person name="Sengamalay N."/>
            <person name="Ott S."/>
            <person name="Godinez A."/>
            <person name="Nagaraj S."/>
            <person name="Vavikolanu K."/>
            <person name="Nadendla S."/>
            <person name="Aluvathingal J."/>
            <person name="Sichtig H."/>
        </authorList>
    </citation>
    <scope>NUCLEOTIDE SEQUENCE [LARGE SCALE GENOMIC DNA]</scope>
    <source>
        <strain evidence="3">FDAARGOS_361</strain>
    </source>
</reference>
<evidence type="ECO:0000313" key="3">
    <source>
        <dbReference type="Proteomes" id="UP000318447"/>
    </source>
</evidence>
<dbReference type="AlphaFoldDB" id="A0A504YB51"/>
<accession>A0A504YB51</accession>
<evidence type="ECO:0000256" key="1">
    <source>
        <dbReference type="SAM" id="Phobius"/>
    </source>
</evidence>
<protein>
    <submittedName>
        <fullName evidence="2">Uncharacterized protein</fullName>
    </submittedName>
</protein>
<dbReference type="Proteomes" id="UP000318447">
    <property type="component" value="Unassembled WGS sequence"/>
</dbReference>
<feature type="transmembrane region" description="Helical" evidence="1">
    <location>
        <begin position="241"/>
        <end position="262"/>
    </location>
</feature>
<proteinExistence type="predicted"/>
<keyword evidence="1" id="KW-1133">Transmembrane helix</keyword>
<dbReference type="EMBL" id="RHLC01000039">
    <property type="protein sequence ID" value="TPP54877.1"/>
    <property type="molecule type" value="Genomic_DNA"/>
</dbReference>
<keyword evidence="1" id="KW-0812">Transmembrane</keyword>
<organism evidence="2 3">
    <name type="scientific">Leishmania donovani</name>
    <dbReference type="NCBI Taxonomy" id="5661"/>
    <lineage>
        <taxon>Eukaryota</taxon>
        <taxon>Discoba</taxon>
        <taxon>Euglenozoa</taxon>
        <taxon>Kinetoplastea</taxon>
        <taxon>Metakinetoplastina</taxon>
        <taxon>Trypanosomatida</taxon>
        <taxon>Trypanosomatidae</taxon>
        <taxon>Leishmaniinae</taxon>
        <taxon>Leishmania</taxon>
    </lineage>
</organism>
<gene>
    <name evidence="2" type="ORF">CGC21_24420</name>
</gene>
<evidence type="ECO:0000313" key="2">
    <source>
        <dbReference type="EMBL" id="TPP54877.1"/>
    </source>
</evidence>
<comment type="caution">
    <text evidence="2">The sequence shown here is derived from an EMBL/GenBank/DDBJ whole genome shotgun (WGS) entry which is preliminary data.</text>
</comment>